<comment type="caution">
    <text evidence="2">The sequence shown here is derived from an EMBL/GenBank/DDBJ whole genome shotgun (WGS) entry which is preliminary data.</text>
</comment>
<dbReference type="EMBL" id="LQRA01000075">
    <property type="protein sequence ID" value="KZE74813.1"/>
    <property type="molecule type" value="Genomic_DNA"/>
</dbReference>
<feature type="transmembrane region" description="Helical" evidence="1">
    <location>
        <begin position="20"/>
        <end position="47"/>
    </location>
</feature>
<sequence>MISKRSKYPNKRKAQFVFSIIVITLIITYFNGSFGLWAAAIAIPTFFRNFKKIALPPTSWVNGRSIIFVLTVA</sequence>
<keyword evidence="1" id="KW-1133">Transmembrane helix</keyword>
<organism evidence="2 3">
    <name type="scientific">Paenibacillus elgii</name>
    <dbReference type="NCBI Taxonomy" id="189691"/>
    <lineage>
        <taxon>Bacteria</taxon>
        <taxon>Bacillati</taxon>
        <taxon>Bacillota</taxon>
        <taxon>Bacilli</taxon>
        <taxon>Bacillales</taxon>
        <taxon>Paenibacillaceae</taxon>
        <taxon>Paenibacillus</taxon>
    </lineage>
</organism>
<name>A0A163VFG5_9BACL</name>
<dbReference type="Proteomes" id="UP000076563">
    <property type="component" value="Unassembled WGS sequence"/>
</dbReference>
<reference evidence="3" key="1">
    <citation type="submission" date="2016-01" db="EMBL/GenBank/DDBJ databases">
        <title>Draft genome of Chromobacterium sp. F49.</title>
        <authorList>
            <person name="Hong K.W."/>
        </authorList>
    </citation>
    <scope>NUCLEOTIDE SEQUENCE [LARGE SCALE GENOMIC DNA]</scope>
    <source>
        <strain evidence="3">M63</strain>
    </source>
</reference>
<evidence type="ECO:0000313" key="2">
    <source>
        <dbReference type="EMBL" id="KZE74813.1"/>
    </source>
</evidence>
<keyword evidence="3" id="KW-1185">Reference proteome</keyword>
<evidence type="ECO:0000313" key="3">
    <source>
        <dbReference type="Proteomes" id="UP000076563"/>
    </source>
</evidence>
<keyword evidence="1" id="KW-0472">Membrane</keyword>
<gene>
    <name evidence="2" type="ORF">AV654_28095</name>
</gene>
<protein>
    <submittedName>
        <fullName evidence="2">Uncharacterized protein</fullName>
    </submittedName>
</protein>
<evidence type="ECO:0000256" key="1">
    <source>
        <dbReference type="SAM" id="Phobius"/>
    </source>
</evidence>
<dbReference type="AlphaFoldDB" id="A0A163VFG5"/>
<keyword evidence="1" id="KW-0812">Transmembrane</keyword>
<proteinExistence type="predicted"/>
<accession>A0A163VFG5</accession>